<evidence type="ECO:0000313" key="3">
    <source>
        <dbReference type="EMBL" id="KIM94057.1"/>
    </source>
</evidence>
<keyword evidence="1" id="KW-0732">Signal</keyword>
<dbReference type="STRING" id="913774.A0A0C3CWI3"/>
<dbReference type="InParanoid" id="A0A0C3CWI3"/>
<dbReference type="Gene3D" id="2.120.10.70">
    <property type="entry name" value="Fucose-specific lectin"/>
    <property type="match status" value="2"/>
</dbReference>
<dbReference type="Proteomes" id="UP000054321">
    <property type="component" value="Unassembled WGS sequence"/>
</dbReference>
<name>A0A0C3CWI3_OIDMZ</name>
<dbReference type="SUPFAM" id="SSF89372">
    <property type="entry name" value="Fucose-specific lectin"/>
    <property type="match status" value="3"/>
</dbReference>
<accession>A0A0C3CWI3</accession>
<evidence type="ECO:0000313" key="4">
    <source>
        <dbReference type="Proteomes" id="UP000054321"/>
    </source>
</evidence>
<reference evidence="3 4" key="1">
    <citation type="submission" date="2014-04" db="EMBL/GenBank/DDBJ databases">
        <authorList>
            <consortium name="DOE Joint Genome Institute"/>
            <person name="Kuo A."/>
            <person name="Martino E."/>
            <person name="Perotto S."/>
            <person name="Kohler A."/>
            <person name="Nagy L.G."/>
            <person name="Floudas D."/>
            <person name="Copeland A."/>
            <person name="Barry K.W."/>
            <person name="Cichocki N."/>
            <person name="Veneault-Fourrey C."/>
            <person name="LaButti K."/>
            <person name="Lindquist E.A."/>
            <person name="Lipzen A."/>
            <person name="Lundell T."/>
            <person name="Morin E."/>
            <person name="Murat C."/>
            <person name="Sun H."/>
            <person name="Tunlid A."/>
            <person name="Henrissat B."/>
            <person name="Grigoriev I.V."/>
            <person name="Hibbett D.S."/>
            <person name="Martin F."/>
            <person name="Nordberg H.P."/>
            <person name="Cantor M.N."/>
            <person name="Hua S.X."/>
        </authorList>
    </citation>
    <scope>NUCLEOTIDE SEQUENCE [LARGE SCALE GENOMIC DNA]</scope>
    <source>
        <strain evidence="3 4">Zn</strain>
    </source>
</reference>
<gene>
    <name evidence="3" type="ORF">OIDMADRAFT_60895</name>
</gene>
<feature type="signal peptide" evidence="1">
    <location>
        <begin position="1"/>
        <end position="19"/>
    </location>
</feature>
<dbReference type="Pfam" id="PF26607">
    <property type="entry name" value="DUF8189"/>
    <property type="match status" value="1"/>
</dbReference>
<dbReference type="AlphaFoldDB" id="A0A0C3CWI3"/>
<feature type="chain" id="PRO_5002176231" description="PLL-like beta propeller domain-containing protein" evidence="1">
    <location>
        <begin position="20"/>
        <end position="401"/>
    </location>
</feature>
<dbReference type="EMBL" id="KN832891">
    <property type="protein sequence ID" value="KIM94057.1"/>
    <property type="molecule type" value="Genomic_DNA"/>
</dbReference>
<feature type="domain" description="PLL-like beta propeller" evidence="2">
    <location>
        <begin position="125"/>
        <end position="372"/>
    </location>
</feature>
<keyword evidence="4" id="KW-1185">Reference proteome</keyword>
<dbReference type="OrthoDB" id="406838at2759"/>
<dbReference type="InterPro" id="IPR058502">
    <property type="entry name" value="PLL-like_beta-prop"/>
</dbReference>
<dbReference type="HOGENOM" id="CLU_687153_0_0_1"/>
<evidence type="ECO:0000256" key="1">
    <source>
        <dbReference type="SAM" id="SignalP"/>
    </source>
</evidence>
<reference evidence="4" key="2">
    <citation type="submission" date="2015-01" db="EMBL/GenBank/DDBJ databases">
        <title>Evolutionary Origins and Diversification of the Mycorrhizal Mutualists.</title>
        <authorList>
            <consortium name="DOE Joint Genome Institute"/>
            <consortium name="Mycorrhizal Genomics Consortium"/>
            <person name="Kohler A."/>
            <person name="Kuo A."/>
            <person name="Nagy L.G."/>
            <person name="Floudas D."/>
            <person name="Copeland A."/>
            <person name="Barry K.W."/>
            <person name="Cichocki N."/>
            <person name="Veneault-Fourrey C."/>
            <person name="LaButti K."/>
            <person name="Lindquist E.A."/>
            <person name="Lipzen A."/>
            <person name="Lundell T."/>
            <person name="Morin E."/>
            <person name="Murat C."/>
            <person name="Riley R."/>
            <person name="Ohm R."/>
            <person name="Sun H."/>
            <person name="Tunlid A."/>
            <person name="Henrissat B."/>
            <person name="Grigoriev I.V."/>
            <person name="Hibbett D.S."/>
            <person name="Martin F."/>
        </authorList>
    </citation>
    <scope>NUCLEOTIDE SEQUENCE [LARGE SCALE GENOMIC DNA]</scope>
    <source>
        <strain evidence="4">Zn</strain>
    </source>
</reference>
<evidence type="ECO:0000259" key="2">
    <source>
        <dbReference type="Pfam" id="PF26607"/>
    </source>
</evidence>
<proteinExistence type="predicted"/>
<sequence>MQLNRLFLIIGLCATSVLSAPRPSGQEGSFITTPREGAVDWNKPRDNGSFLAKRANMHSEEWFNSRGKVRREDDKAFVVSKRDSWQDLTGPNHLVSYPTGVSWGGQREDLFHHERNTNVCKHFSFDGVTWSSGDNLGGSFDSSFGASCWGTGHIDTYGKGTDGACWHTSYDSSSGWNSWGSLGGDMVYEPSTVTWGVGFTDVFVISASDGECWHRAFSGGAWASWENIGGSIGFAPESCTWGSGHISVFVIGTDGQCWHRMWLTSKGGWSNWEALGGTITGPVTSVAWNGNLIDIFVRGTDNHCWHRRYHGDLNEWDAWEDLGGNLAFAPHVVQYGTTLEVFIVDTNGILFVLVQINNVWSPSGWVSRGGSLGSQPTGVVWGNNNVDAFGMGTDFSCERNF</sequence>
<protein>
    <recommendedName>
        <fullName evidence="2">PLL-like beta propeller domain-containing protein</fullName>
    </recommendedName>
</protein>
<organism evidence="3 4">
    <name type="scientific">Oidiodendron maius (strain Zn)</name>
    <dbReference type="NCBI Taxonomy" id="913774"/>
    <lineage>
        <taxon>Eukaryota</taxon>
        <taxon>Fungi</taxon>
        <taxon>Dikarya</taxon>
        <taxon>Ascomycota</taxon>
        <taxon>Pezizomycotina</taxon>
        <taxon>Leotiomycetes</taxon>
        <taxon>Leotiomycetes incertae sedis</taxon>
        <taxon>Myxotrichaceae</taxon>
        <taxon>Oidiodendron</taxon>
    </lineage>
</organism>
<dbReference type="CDD" id="cd22954">
    <property type="entry name" value="PLL_lectin"/>
    <property type="match status" value="1"/>
</dbReference>